<protein>
    <submittedName>
        <fullName evidence="1">Uncharacterized protein</fullName>
    </submittedName>
</protein>
<sequence length="507" mass="56421">MDPRQALQTIGKSGVLSVGSAEQISELSVTLRDTKYQSDIGKVLPEICEVFDLPASTDNLIVVSYLRIIGNCVSENEVNRAILLDVWLNQDSFRHYMSSLVKTKNSMALPFYSAVLFNWANGEDPDVKEELVHSQEFTQGLVLLFETLTDTDFVSIGTLLTMLQMWVIGRLKLDPRILAAVYQYLLNCTQKDSNVPGATELLLVMVNDEETGKMVEFDKLYKLVVDLSQDNPDDALLAPLDLRRALYTALVCASEGINMNQLEFVYQLKDLKFWDPQLAGIGPSCWIAVTSTLITNESDLATVLTKYPHLIEESLFLLQTGQYTDQLQSGGHFLKLASNKKDYCVELAASPLLKQGLTNLLAFPYIPELRLLGAQILLNVVKHVSDKDTDALLKTLGAQFYKNEADAHIKSVLQTALSYCSDMDRDMLDHVIDGLAGPITPRTMRITTVVGVHAAKLDEAQRKKVLAFLEKCTELDKSDQLNKGVVNNAAYICKVGDFGDDLLRKLI</sequence>
<dbReference type="OrthoDB" id="26149at2759"/>
<dbReference type="AlphaFoldDB" id="A0A1D8N5C7"/>
<organism evidence="1 3">
    <name type="scientific">Yarrowia lipolytica</name>
    <name type="common">Candida lipolytica</name>
    <dbReference type="NCBI Taxonomy" id="4952"/>
    <lineage>
        <taxon>Eukaryota</taxon>
        <taxon>Fungi</taxon>
        <taxon>Dikarya</taxon>
        <taxon>Ascomycota</taxon>
        <taxon>Saccharomycotina</taxon>
        <taxon>Dipodascomycetes</taxon>
        <taxon>Dipodascales</taxon>
        <taxon>Dipodascales incertae sedis</taxon>
        <taxon>Yarrowia</taxon>
    </lineage>
</organism>
<name>A0A1D8N5C7_YARLL</name>
<evidence type="ECO:0000313" key="2">
    <source>
        <dbReference type="EMBL" id="RDW28095.1"/>
    </source>
</evidence>
<evidence type="ECO:0000313" key="1">
    <source>
        <dbReference type="EMBL" id="AOW00848.1"/>
    </source>
</evidence>
<dbReference type="KEGG" id="yli:2906066"/>
<dbReference type="RefSeq" id="XP_500211.1">
    <property type="nucleotide sequence ID" value="XM_500211.1"/>
</dbReference>
<dbReference type="VEuPathDB" id="FungiDB:YALI0_A18634g"/>
<reference evidence="2 4" key="2">
    <citation type="submission" date="2018-07" db="EMBL/GenBank/DDBJ databases">
        <title>Draft Genome Assemblies for Five Robust Yarrowia lipolytica Strains Exhibiting High Lipid Production and Pentose Sugar Utilization and Sugar Alcohol Secretion from Undetoxified Lignocellulosic Biomass Hydrolysates.</title>
        <authorList>
            <consortium name="DOE Joint Genome Institute"/>
            <person name="Walker C."/>
            <person name="Ryu S."/>
            <person name="Na H."/>
            <person name="Zane M."/>
            <person name="LaButti K."/>
            <person name="Lipzen A."/>
            <person name="Haridas S."/>
            <person name="Barry K."/>
            <person name="Grigoriev I.V."/>
            <person name="Quarterman J."/>
            <person name="Slininger P."/>
            <person name="Dien B."/>
            <person name="Trinh C.T."/>
        </authorList>
    </citation>
    <scope>NUCLEOTIDE SEQUENCE [LARGE SCALE GENOMIC DNA]</scope>
    <source>
        <strain evidence="2 4">YB392</strain>
    </source>
</reference>
<evidence type="ECO:0000313" key="3">
    <source>
        <dbReference type="Proteomes" id="UP000182444"/>
    </source>
</evidence>
<reference evidence="1 3" key="1">
    <citation type="journal article" date="2016" name="PLoS ONE">
        <title>Sequence Assembly of Yarrowia lipolytica Strain W29/CLIB89 Shows Transposable Element Diversity.</title>
        <authorList>
            <person name="Magnan C."/>
            <person name="Yu J."/>
            <person name="Chang I."/>
            <person name="Jahn E."/>
            <person name="Kanomata Y."/>
            <person name="Wu J."/>
            <person name="Zeller M."/>
            <person name="Oakes M."/>
            <person name="Baldi P."/>
            <person name="Sandmeyer S."/>
        </authorList>
    </citation>
    <scope>NUCLEOTIDE SEQUENCE [LARGE SCALE GENOMIC DNA]</scope>
    <source>
        <strain evidence="1">CLIB89</strain>
        <strain evidence="3">CLIB89(W29)</strain>
    </source>
</reference>
<dbReference type="Proteomes" id="UP000256601">
    <property type="component" value="Unassembled WGS sequence"/>
</dbReference>
<proteinExistence type="predicted"/>
<dbReference type="VEuPathDB" id="FungiDB:YALI1_A19515g"/>
<dbReference type="GeneID" id="2906066"/>
<evidence type="ECO:0000313" key="4">
    <source>
        <dbReference type="Proteomes" id="UP000256601"/>
    </source>
</evidence>
<dbReference type="EMBL" id="KZ858956">
    <property type="protein sequence ID" value="RDW28095.1"/>
    <property type="molecule type" value="Genomic_DNA"/>
</dbReference>
<dbReference type="Proteomes" id="UP000182444">
    <property type="component" value="Chromosome 1A"/>
</dbReference>
<accession>A0A1D8N5C7</accession>
<gene>
    <name evidence="2" type="ORF">B0I71DRAFT_7622</name>
    <name evidence="1" type="ORF">YALI1_A19515g</name>
</gene>
<dbReference type="EMBL" id="CP017553">
    <property type="protein sequence ID" value="AOW00848.1"/>
    <property type="molecule type" value="Genomic_DNA"/>
</dbReference>